<comment type="caution">
    <text evidence="1">The sequence shown here is derived from an EMBL/GenBank/DDBJ whole genome shotgun (WGS) entry which is preliminary data.</text>
</comment>
<reference evidence="1" key="1">
    <citation type="submission" date="2020-08" db="EMBL/GenBank/DDBJ databases">
        <title>Multicomponent nature underlies the extraordinary mechanical properties of spider dragline silk.</title>
        <authorList>
            <person name="Kono N."/>
            <person name="Nakamura H."/>
            <person name="Mori M."/>
            <person name="Yoshida Y."/>
            <person name="Ohtoshi R."/>
            <person name="Malay A.D."/>
            <person name="Moran D.A.P."/>
            <person name="Tomita M."/>
            <person name="Numata K."/>
            <person name="Arakawa K."/>
        </authorList>
    </citation>
    <scope>NUCLEOTIDE SEQUENCE</scope>
</reference>
<dbReference type="EMBL" id="BMAW01121092">
    <property type="protein sequence ID" value="GFT92533.1"/>
    <property type="molecule type" value="Genomic_DNA"/>
</dbReference>
<proteinExistence type="predicted"/>
<organism evidence="1 2">
    <name type="scientific">Nephila pilipes</name>
    <name type="common">Giant wood spider</name>
    <name type="synonym">Nephila maculata</name>
    <dbReference type="NCBI Taxonomy" id="299642"/>
    <lineage>
        <taxon>Eukaryota</taxon>
        <taxon>Metazoa</taxon>
        <taxon>Ecdysozoa</taxon>
        <taxon>Arthropoda</taxon>
        <taxon>Chelicerata</taxon>
        <taxon>Arachnida</taxon>
        <taxon>Araneae</taxon>
        <taxon>Araneomorphae</taxon>
        <taxon>Entelegynae</taxon>
        <taxon>Araneoidea</taxon>
        <taxon>Nephilidae</taxon>
        <taxon>Nephila</taxon>
    </lineage>
</organism>
<dbReference type="Proteomes" id="UP000887013">
    <property type="component" value="Unassembled WGS sequence"/>
</dbReference>
<accession>A0A8X6PW22</accession>
<dbReference type="AlphaFoldDB" id="A0A8X6PW22"/>
<evidence type="ECO:0000313" key="1">
    <source>
        <dbReference type="EMBL" id="GFT92533.1"/>
    </source>
</evidence>
<sequence length="119" mass="13344">MGFRKIRIPKKKWPLQASPASVKDGWKDFHRGVPREVSCGHVLFGGGLFIYNSSRGSSREPFSCKMHEGLDAYVTIREGTVGSSLAIDRRIDCSCLQQQYLQFGLDGPFTQKSKFDSNV</sequence>
<evidence type="ECO:0000313" key="2">
    <source>
        <dbReference type="Proteomes" id="UP000887013"/>
    </source>
</evidence>
<name>A0A8X6PW22_NEPPI</name>
<keyword evidence="2" id="KW-1185">Reference proteome</keyword>
<gene>
    <name evidence="1" type="ORF">NPIL_526331</name>
</gene>
<protein>
    <submittedName>
        <fullName evidence="1">Uncharacterized protein</fullName>
    </submittedName>
</protein>